<dbReference type="AlphaFoldDB" id="A0A5C4M2J5"/>
<name>A0A5C4M2J5_9ACTN</name>
<feature type="transmembrane region" description="Helical" evidence="5">
    <location>
        <begin position="27"/>
        <end position="44"/>
    </location>
</feature>
<feature type="domain" description="Major facilitator superfamily (MFS) profile" evidence="6">
    <location>
        <begin position="1"/>
        <end position="224"/>
    </location>
</feature>
<dbReference type="OrthoDB" id="7375466at2"/>
<proteinExistence type="predicted"/>
<protein>
    <submittedName>
        <fullName evidence="7">MFS transporter</fullName>
    </submittedName>
</protein>
<dbReference type="EMBL" id="VDFR01000241">
    <property type="protein sequence ID" value="TNC27175.1"/>
    <property type="molecule type" value="Genomic_DNA"/>
</dbReference>
<evidence type="ECO:0000259" key="6">
    <source>
        <dbReference type="PROSITE" id="PS50850"/>
    </source>
</evidence>
<feature type="transmembrane region" description="Helical" evidence="5">
    <location>
        <begin position="180"/>
        <end position="200"/>
    </location>
</feature>
<dbReference type="InterPro" id="IPR020846">
    <property type="entry name" value="MFS_dom"/>
</dbReference>
<keyword evidence="3 5" id="KW-1133">Transmembrane helix</keyword>
<dbReference type="CDD" id="cd17321">
    <property type="entry name" value="MFS_MMR_MDR_like"/>
    <property type="match status" value="1"/>
</dbReference>
<reference evidence="7 8" key="1">
    <citation type="submission" date="2019-05" db="EMBL/GenBank/DDBJ databases">
        <title>Mumia sp. nov., isolated from the intestinal contents of plateau pika (Ochotona curzoniae) in the Qinghai-Tibet plateau of China.</title>
        <authorList>
            <person name="Tian Z."/>
        </authorList>
    </citation>
    <scope>NUCLEOTIDE SEQUENCE [LARGE SCALE GENOMIC DNA]</scope>
    <source>
        <strain evidence="8">527</strain>
    </source>
</reference>
<dbReference type="InterPro" id="IPR011701">
    <property type="entry name" value="MFS"/>
</dbReference>
<feature type="transmembrane region" description="Helical" evidence="5">
    <location>
        <begin position="82"/>
        <end position="103"/>
    </location>
</feature>
<evidence type="ECO:0000313" key="8">
    <source>
        <dbReference type="Proteomes" id="UP000306740"/>
    </source>
</evidence>
<keyword evidence="2 5" id="KW-0812">Transmembrane</keyword>
<dbReference type="PRINTS" id="PR01036">
    <property type="entry name" value="TCRTETB"/>
</dbReference>
<dbReference type="PANTHER" id="PTHR42718">
    <property type="entry name" value="MAJOR FACILITATOR SUPERFAMILY MULTIDRUG TRANSPORTER MFSC"/>
    <property type="match status" value="1"/>
</dbReference>
<feature type="transmembrane region" description="Helical" evidence="5">
    <location>
        <begin position="115"/>
        <end position="140"/>
    </location>
</feature>
<dbReference type="Gene3D" id="1.20.1720.10">
    <property type="entry name" value="Multidrug resistance protein D"/>
    <property type="match status" value="1"/>
</dbReference>
<dbReference type="SUPFAM" id="SSF103473">
    <property type="entry name" value="MFS general substrate transporter"/>
    <property type="match status" value="1"/>
</dbReference>
<evidence type="ECO:0000256" key="2">
    <source>
        <dbReference type="ARBA" id="ARBA00022692"/>
    </source>
</evidence>
<dbReference type="GO" id="GO:0022857">
    <property type="term" value="F:transmembrane transporter activity"/>
    <property type="evidence" value="ECO:0007669"/>
    <property type="project" value="InterPro"/>
</dbReference>
<comment type="subcellular location">
    <subcellularLocation>
        <location evidence="1">Cell membrane</location>
        <topology evidence="1">Multi-pass membrane protein</topology>
    </subcellularLocation>
</comment>
<evidence type="ECO:0000256" key="3">
    <source>
        <dbReference type="ARBA" id="ARBA00022989"/>
    </source>
</evidence>
<evidence type="ECO:0000256" key="5">
    <source>
        <dbReference type="SAM" id="Phobius"/>
    </source>
</evidence>
<evidence type="ECO:0000313" key="7">
    <source>
        <dbReference type="EMBL" id="TNC27175.1"/>
    </source>
</evidence>
<gene>
    <name evidence="7" type="ORF">FHE65_34305</name>
</gene>
<evidence type="ECO:0000256" key="4">
    <source>
        <dbReference type="ARBA" id="ARBA00023136"/>
    </source>
</evidence>
<dbReference type="Pfam" id="PF07690">
    <property type="entry name" value="MFS_1"/>
    <property type="match status" value="1"/>
</dbReference>
<keyword evidence="4 5" id="KW-0472">Membrane</keyword>
<evidence type="ECO:0000256" key="1">
    <source>
        <dbReference type="ARBA" id="ARBA00004651"/>
    </source>
</evidence>
<feature type="transmembrane region" description="Helical" evidence="5">
    <location>
        <begin position="56"/>
        <end position="76"/>
    </location>
</feature>
<dbReference type="InterPro" id="IPR036259">
    <property type="entry name" value="MFS_trans_sf"/>
</dbReference>
<comment type="caution">
    <text evidence="7">The sequence shown here is derived from an EMBL/GenBank/DDBJ whole genome shotgun (WGS) entry which is preliminary data.</text>
</comment>
<feature type="transmembrane region" description="Helical" evidence="5">
    <location>
        <begin position="146"/>
        <end position="168"/>
    </location>
</feature>
<organism evidence="7 8">
    <name type="scientific">Mumia zhuanghuii</name>
    <dbReference type="NCBI Taxonomy" id="2585211"/>
    <lineage>
        <taxon>Bacteria</taxon>
        <taxon>Bacillati</taxon>
        <taxon>Actinomycetota</taxon>
        <taxon>Actinomycetes</taxon>
        <taxon>Propionibacteriales</taxon>
        <taxon>Nocardioidaceae</taxon>
        <taxon>Mumia</taxon>
    </lineage>
</organism>
<dbReference type="PANTHER" id="PTHR42718:SF39">
    <property type="entry name" value="ACTINORHODIN TRANSPORTER-RELATED"/>
    <property type="match status" value="1"/>
</dbReference>
<dbReference type="GO" id="GO:0005886">
    <property type="term" value="C:plasma membrane"/>
    <property type="evidence" value="ECO:0007669"/>
    <property type="project" value="UniProtKB-SubCell"/>
</dbReference>
<accession>A0A5C4M2J5</accession>
<dbReference type="Proteomes" id="UP000306740">
    <property type="component" value="Unassembled WGS sequence"/>
</dbReference>
<dbReference type="PROSITE" id="PS50850">
    <property type="entry name" value="MFS"/>
    <property type="match status" value="1"/>
</dbReference>
<feature type="non-terminal residue" evidence="7">
    <location>
        <position position="224"/>
    </location>
</feature>
<sequence>MTLLDVSIVNVALPSIRSGLDASDSQIQLIVAGYSLAFGIVLVPAGRLGDALSRKVVFCIGLVVFTASSALAGAASDPGWLAAARILQGIGGGLINPQVSGFIQNMFRGDERARAFGLFGATVGISTAIGPLLGGVLVTLGGDENGWRYVFFVNVPVGIVALVLALRWLPRSERGPRESLDPVGTLLFGAATFLVLFPLVEGTGGESLSSRPWWVAGVARALLA</sequence>